<evidence type="ECO:0000256" key="4">
    <source>
        <dbReference type="SAM" id="Phobius"/>
    </source>
</evidence>
<keyword evidence="7" id="KW-1185">Reference proteome</keyword>
<evidence type="ECO:0000259" key="5">
    <source>
        <dbReference type="PROSITE" id="PS50850"/>
    </source>
</evidence>
<dbReference type="Pfam" id="PF07690">
    <property type="entry name" value="MFS_1"/>
    <property type="match status" value="1"/>
</dbReference>
<evidence type="ECO:0000313" key="6">
    <source>
        <dbReference type="EMBL" id="NMM44042.1"/>
    </source>
</evidence>
<gene>
    <name evidence="6" type="ORF">HH303_06110</name>
</gene>
<feature type="transmembrane region" description="Helical" evidence="4">
    <location>
        <begin position="131"/>
        <end position="152"/>
    </location>
</feature>
<dbReference type="SUPFAM" id="SSF103473">
    <property type="entry name" value="MFS general substrate transporter"/>
    <property type="match status" value="1"/>
</dbReference>
<feature type="transmembrane region" description="Helical" evidence="4">
    <location>
        <begin position="289"/>
        <end position="308"/>
    </location>
</feature>
<comment type="caution">
    <text evidence="6">The sequence shown here is derived from an EMBL/GenBank/DDBJ whole genome shotgun (WGS) entry which is preliminary data.</text>
</comment>
<dbReference type="PROSITE" id="PS50850">
    <property type="entry name" value="MFS"/>
    <property type="match status" value="1"/>
</dbReference>
<dbReference type="GO" id="GO:0022857">
    <property type="term" value="F:transmembrane transporter activity"/>
    <property type="evidence" value="ECO:0007669"/>
    <property type="project" value="InterPro"/>
</dbReference>
<dbReference type="AlphaFoldDB" id="A0A7Y0DYN9"/>
<accession>A0A7Y0DYN9</accession>
<feature type="transmembrane region" description="Helical" evidence="4">
    <location>
        <begin position="237"/>
        <end position="257"/>
    </location>
</feature>
<keyword evidence="2 4" id="KW-1133">Transmembrane helix</keyword>
<dbReference type="EMBL" id="JABBNT010000002">
    <property type="protein sequence ID" value="NMM44042.1"/>
    <property type="molecule type" value="Genomic_DNA"/>
</dbReference>
<evidence type="ECO:0000256" key="3">
    <source>
        <dbReference type="ARBA" id="ARBA00023136"/>
    </source>
</evidence>
<sequence length="419" mass="44158">MTGVFGSIAALLASIMLLYGGNTLMSTLLPIRAGQEGFDAIFVGAMGTGYYIGFILGCQATPWLVRRVGHIRAFGAMAAVTTTVTLGFILFFDPVAWVVLRFSYGLMSAGMLMVAEGWLNERAGAGGRGRILAIYTLCYIAAQVASQQVFLVIPAKEITLFLVAAMAVCLSLVPIAITTSPSPTPLRTAKLDLRNLYATSPVATIGCLGVGLANGAFWSLSPLFAQGIGLSTETVGMLISAVILGNAVLQWPVGLLSDRVDRRIPVLVCFFGASVLGVALSFSVGVWTILGLAAVYGAFAQSIYAILVAHAGDRAQPEDFVSISGGLLLLYGIGALIGAMPASTMMSLLGHQALFWWTAAVHGGIGLFILWRMRARPQRAEPTPEGFQPVPKSTPVVFEIDPRADAAESAEPESEARVP</sequence>
<evidence type="ECO:0000256" key="2">
    <source>
        <dbReference type="ARBA" id="ARBA00022989"/>
    </source>
</evidence>
<dbReference type="PANTHER" id="PTHR23521">
    <property type="entry name" value="TRANSPORTER MFS SUPERFAMILY"/>
    <property type="match status" value="1"/>
</dbReference>
<dbReference type="InterPro" id="IPR036259">
    <property type="entry name" value="MFS_trans_sf"/>
</dbReference>
<proteinExistence type="predicted"/>
<feature type="transmembrane region" description="Helical" evidence="4">
    <location>
        <begin position="197"/>
        <end position="217"/>
    </location>
</feature>
<keyword evidence="3 4" id="KW-0472">Membrane</keyword>
<organism evidence="6 7">
    <name type="scientific">Pacificispira spongiicola</name>
    <dbReference type="NCBI Taxonomy" id="2729598"/>
    <lineage>
        <taxon>Bacteria</taxon>
        <taxon>Pseudomonadati</taxon>
        <taxon>Pseudomonadota</taxon>
        <taxon>Alphaproteobacteria</taxon>
        <taxon>Rhodospirillales</taxon>
        <taxon>Rhodospirillaceae</taxon>
        <taxon>Pacificispira</taxon>
    </lineage>
</organism>
<feature type="transmembrane region" description="Helical" evidence="4">
    <location>
        <begin position="73"/>
        <end position="92"/>
    </location>
</feature>
<dbReference type="GO" id="GO:0005886">
    <property type="term" value="C:plasma membrane"/>
    <property type="evidence" value="ECO:0007669"/>
    <property type="project" value="TreeGrafter"/>
</dbReference>
<name>A0A7Y0DYN9_9PROT</name>
<dbReference type="InterPro" id="IPR020846">
    <property type="entry name" value="MFS_dom"/>
</dbReference>
<feature type="transmembrane region" description="Helical" evidence="4">
    <location>
        <begin position="158"/>
        <end position="177"/>
    </location>
</feature>
<dbReference type="Gene3D" id="1.20.1250.20">
    <property type="entry name" value="MFS general substrate transporter like domains"/>
    <property type="match status" value="2"/>
</dbReference>
<feature type="domain" description="Major facilitator superfamily (MFS) profile" evidence="5">
    <location>
        <begin position="199"/>
        <end position="419"/>
    </location>
</feature>
<dbReference type="PANTHER" id="PTHR23521:SF3">
    <property type="entry name" value="MFS TRANSPORTER"/>
    <property type="match status" value="1"/>
</dbReference>
<dbReference type="Proteomes" id="UP000539372">
    <property type="component" value="Unassembled WGS sequence"/>
</dbReference>
<keyword evidence="1 4" id="KW-0812">Transmembrane</keyword>
<feature type="transmembrane region" description="Helical" evidence="4">
    <location>
        <begin position="354"/>
        <end position="371"/>
    </location>
</feature>
<feature type="transmembrane region" description="Helical" evidence="4">
    <location>
        <begin position="40"/>
        <end position="61"/>
    </location>
</feature>
<dbReference type="RefSeq" id="WP_169624353.1">
    <property type="nucleotide sequence ID" value="NZ_JABBNT010000002.1"/>
</dbReference>
<feature type="transmembrane region" description="Helical" evidence="4">
    <location>
        <begin position="320"/>
        <end position="342"/>
    </location>
</feature>
<feature type="transmembrane region" description="Helical" evidence="4">
    <location>
        <begin position="98"/>
        <end position="119"/>
    </location>
</feature>
<dbReference type="CDD" id="cd17477">
    <property type="entry name" value="MFS_YcaD_like"/>
    <property type="match status" value="1"/>
</dbReference>
<protein>
    <submittedName>
        <fullName evidence="6">MFS transporter</fullName>
    </submittedName>
</protein>
<evidence type="ECO:0000313" key="7">
    <source>
        <dbReference type="Proteomes" id="UP000539372"/>
    </source>
</evidence>
<evidence type="ECO:0000256" key="1">
    <source>
        <dbReference type="ARBA" id="ARBA00022692"/>
    </source>
</evidence>
<reference evidence="6 7" key="1">
    <citation type="submission" date="2020-04" db="EMBL/GenBank/DDBJ databases">
        <title>Rhodospirillaceae bacterium KN72 isolated from deep sea.</title>
        <authorList>
            <person name="Zhang D.-C."/>
        </authorList>
    </citation>
    <scope>NUCLEOTIDE SEQUENCE [LARGE SCALE GENOMIC DNA]</scope>
    <source>
        <strain evidence="6 7">KN72</strain>
    </source>
</reference>
<dbReference type="InterPro" id="IPR047200">
    <property type="entry name" value="MFS_YcaD-like"/>
</dbReference>
<feature type="transmembrane region" description="Helical" evidence="4">
    <location>
        <begin position="264"/>
        <end position="283"/>
    </location>
</feature>
<dbReference type="InterPro" id="IPR011701">
    <property type="entry name" value="MFS"/>
</dbReference>